<organism evidence="1 2">
    <name type="scientific">Algimonas ampicilliniresistens</name>
    <dbReference type="NCBI Taxonomy" id="1298735"/>
    <lineage>
        <taxon>Bacteria</taxon>
        <taxon>Pseudomonadati</taxon>
        <taxon>Pseudomonadota</taxon>
        <taxon>Alphaproteobacteria</taxon>
        <taxon>Maricaulales</taxon>
        <taxon>Robiginitomaculaceae</taxon>
        <taxon>Algimonas</taxon>
    </lineage>
</organism>
<accession>A0ABQ5V8L9</accession>
<reference evidence="1" key="1">
    <citation type="journal article" date="2014" name="Int. J. Syst. Evol. Microbiol.">
        <title>Complete genome of a new Firmicutes species belonging to the dominant human colonic microbiota ('Ruminococcus bicirculans') reveals two chromosomes and a selective capacity to utilize plant glucans.</title>
        <authorList>
            <consortium name="NISC Comparative Sequencing Program"/>
            <person name="Wegmann U."/>
            <person name="Louis P."/>
            <person name="Goesmann A."/>
            <person name="Henrissat B."/>
            <person name="Duncan S.H."/>
            <person name="Flint H.J."/>
        </authorList>
    </citation>
    <scope>NUCLEOTIDE SEQUENCE</scope>
    <source>
        <strain evidence="1">NBRC 108219</strain>
    </source>
</reference>
<protein>
    <recommendedName>
        <fullName evidence="3">Poly(Hydroxyalkanoate) granule-associated protein</fullName>
    </recommendedName>
</protein>
<evidence type="ECO:0000313" key="2">
    <source>
        <dbReference type="Proteomes" id="UP001161391"/>
    </source>
</evidence>
<dbReference type="Proteomes" id="UP001161391">
    <property type="component" value="Unassembled WGS sequence"/>
</dbReference>
<proteinExistence type="predicted"/>
<sequence>MAKAKTTKKNTKATKKVDVSNLRKGALAYIGLHGLAYERAQFRAEQLKNASGDLFETLVKKGEKLEGKGLELTKEARAKASDLVEDSVETVKNVVPFGGRDNRVEELEAEVATLNKKIAALSKKASTPRKTTKTVTTKTETVKADVATAKSAEKKAA</sequence>
<evidence type="ECO:0000313" key="1">
    <source>
        <dbReference type="EMBL" id="GLQ22627.1"/>
    </source>
</evidence>
<reference evidence="1" key="2">
    <citation type="submission" date="2023-01" db="EMBL/GenBank/DDBJ databases">
        <title>Draft genome sequence of Algimonas ampicilliniresistens strain NBRC 108219.</title>
        <authorList>
            <person name="Sun Q."/>
            <person name="Mori K."/>
        </authorList>
    </citation>
    <scope>NUCLEOTIDE SEQUENCE</scope>
    <source>
        <strain evidence="1">NBRC 108219</strain>
    </source>
</reference>
<name>A0ABQ5V8L9_9PROT</name>
<comment type="caution">
    <text evidence="1">The sequence shown here is derived from an EMBL/GenBank/DDBJ whole genome shotgun (WGS) entry which is preliminary data.</text>
</comment>
<dbReference type="RefSeq" id="WP_284387150.1">
    <property type="nucleotide sequence ID" value="NZ_BSNK01000001.1"/>
</dbReference>
<keyword evidence="2" id="KW-1185">Reference proteome</keyword>
<gene>
    <name evidence="1" type="ORF">GCM10007853_05010</name>
</gene>
<dbReference type="EMBL" id="BSNK01000001">
    <property type="protein sequence ID" value="GLQ22627.1"/>
    <property type="molecule type" value="Genomic_DNA"/>
</dbReference>
<evidence type="ECO:0008006" key="3">
    <source>
        <dbReference type="Google" id="ProtNLM"/>
    </source>
</evidence>